<name>A0A3N7HH89_9BURK</name>
<dbReference type="GO" id="GO:0016757">
    <property type="term" value="F:glycosyltransferase activity"/>
    <property type="evidence" value="ECO:0007669"/>
    <property type="project" value="UniProtKB-KW"/>
</dbReference>
<dbReference type="RefSeq" id="WP_124543739.1">
    <property type="nucleotide sequence ID" value="NZ_QUSW01000011.1"/>
</dbReference>
<evidence type="ECO:0000313" key="3">
    <source>
        <dbReference type="Proteomes" id="UP000267464"/>
    </source>
</evidence>
<evidence type="ECO:0000259" key="1">
    <source>
        <dbReference type="Pfam" id="PF00156"/>
    </source>
</evidence>
<evidence type="ECO:0000313" key="2">
    <source>
        <dbReference type="EMBL" id="RQP21368.1"/>
    </source>
</evidence>
<comment type="caution">
    <text evidence="2">The sequence shown here is derived from an EMBL/GenBank/DDBJ whole genome shotgun (WGS) entry which is preliminary data.</text>
</comment>
<reference evidence="2 3" key="2">
    <citation type="submission" date="2018-12" db="EMBL/GenBank/DDBJ databases">
        <title>Rhizobacter gummiphilus sp. nov., a rubber-degrading bacterium isolated from the soil of a botanical garden in Japan.</title>
        <authorList>
            <person name="Shunsuke S.S."/>
        </authorList>
    </citation>
    <scope>NUCLEOTIDE SEQUENCE [LARGE SCALE GENOMIC DNA]</scope>
    <source>
        <strain evidence="2 3">S-16</strain>
    </source>
</reference>
<dbReference type="Proteomes" id="UP000267464">
    <property type="component" value="Unassembled WGS sequence"/>
</dbReference>
<dbReference type="Gene3D" id="3.40.50.2020">
    <property type="match status" value="1"/>
</dbReference>
<reference evidence="2 3" key="1">
    <citation type="submission" date="2018-08" db="EMBL/GenBank/DDBJ databases">
        <authorList>
            <person name="Khan S.A."/>
            <person name="Jeon C.O."/>
            <person name="Chun B.H."/>
            <person name="Jeong S.E."/>
        </authorList>
    </citation>
    <scope>NUCLEOTIDE SEQUENCE [LARGE SCALE GENOMIC DNA]</scope>
    <source>
        <strain evidence="2 3">S-16</strain>
    </source>
</reference>
<dbReference type="Gene3D" id="3.30.1310.20">
    <property type="entry name" value="PRTase-like"/>
    <property type="match status" value="1"/>
</dbReference>
<keyword evidence="3" id="KW-1185">Reference proteome</keyword>
<accession>A0A3N7HH89</accession>
<dbReference type="OrthoDB" id="9810066at2"/>
<dbReference type="SUPFAM" id="SSF53271">
    <property type="entry name" value="PRTase-like"/>
    <property type="match status" value="1"/>
</dbReference>
<organism evidence="2 3">
    <name type="scientific">Piscinibacter terrae</name>
    <dbReference type="NCBI Taxonomy" id="2496871"/>
    <lineage>
        <taxon>Bacteria</taxon>
        <taxon>Pseudomonadati</taxon>
        <taxon>Pseudomonadota</taxon>
        <taxon>Betaproteobacteria</taxon>
        <taxon>Burkholderiales</taxon>
        <taxon>Sphaerotilaceae</taxon>
        <taxon>Piscinibacter</taxon>
    </lineage>
</organism>
<dbReference type="Pfam" id="PF00156">
    <property type="entry name" value="Pribosyltran"/>
    <property type="match status" value="1"/>
</dbReference>
<dbReference type="InterPro" id="IPR029057">
    <property type="entry name" value="PRTase-like"/>
</dbReference>
<dbReference type="EMBL" id="QUSW01000011">
    <property type="protein sequence ID" value="RQP21368.1"/>
    <property type="molecule type" value="Genomic_DNA"/>
</dbReference>
<sequence length="214" mass="23194">MDLPISTREDAGRQLAARLESHRGRDAVVLALPRGGVPVGAEIARALDLPLDLLFVRKIGLPWQPELAYAAVVDGNPPEVVINEDVARIDPMSSTELASAMQREVAEIERRRTVYMNGRAPMEVTGREVILVDDGLATGTTAKAALVALRRRAPSTLILAVPVAPEDTVNEMRSLVDVVVCLAMPEPFHAIGIHYRDFHQLEDDEVLGILAAVA</sequence>
<dbReference type="CDD" id="cd06223">
    <property type="entry name" value="PRTases_typeI"/>
    <property type="match status" value="1"/>
</dbReference>
<dbReference type="AlphaFoldDB" id="A0A3N7HH89"/>
<gene>
    <name evidence="2" type="ORF">DZC73_28170</name>
</gene>
<feature type="domain" description="Phosphoribosyltransferase" evidence="1">
    <location>
        <begin position="9"/>
        <end position="181"/>
    </location>
</feature>
<keyword evidence="2" id="KW-0808">Transferase</keyword>
<keyword evidence="2" id="KW-0328">Glycosyltransferase</keyword>
<dbReference type="InterPro" id="IPR000836">
    <property type="entry name" value="PRTase_dom"/>
</dbReference>
<proteinExistence type="predicted"/>
<protein>
    <submittedName>
        <fullName evidence="2">Phosphoribosyltransferase</fullName>
    </submittedName>
</protein>